<gene>
    <name evidence="2" type="ORF">QN277_026371</name>
</gene>
<feature type="region of interest" description="Disordered" evidence="1">
    <location>
        <begin position="434"/>
        <end position="461"/>
    </location>
</feature>
<evidence type="ECO:0000256" key="1">
    <source>
        <dbReference type="SAM" id="MobiDB-lite"/>
    </source>
</evidence>
<feature type="region of interest" description="Disordered" evidence="1">
    <location>
        <begin position="203"/>
        <end position="302"/>
    </location>
</feature>
<name>A0AAE1JB76_9FABA</name>
<dbReference type="InterPro" id="IPR044876">
    <property type="entry name" value="HRDC_dom_sf"/>
</dbReference>
<dbReference type="PANTHER" id="PTHR37392:SF1">
    <property type="entry name" value="OS09G0556800 PROTEIN"/>
    <property type="match status" value="1"/>
</dbReference>
<dbReference type="PANTHER" id="PTHR37392">
    <property type="entry name" value="OS09G0556800 PROTEIN"/>
    <property type="match status" value="1"/>
</dbReference>
<feature type="compositionally biased region" description="Polar residues" evidence="1">
    <location>
        <begin position="443"/>
        <end position="461"/>
    </location>
</feature>
<protein>
    <submittedName>
        <fullName evidence="2">Uncharacterized protein</fullName>
    </submittedName>
</protein>
<evidence type="ECO:0000313" key="2">
    <source>
        <dbReference type="EMBL" id="KAK4265303.1"/>
    </source>
</evidence>
<dbReference type="AlphaFoldDB" id="A0AAE1JB76"/>
<dbReference type="EMBL" id="JAWXYG010000008">
    <property type="protein sequence ID" value="KAK4265303.1"/>
    <property type="molecule type" value="Genomic_DNA"/>
</dbReference>
<feature type="compositionally biased region" description="Basic and acidic residues" evidence="1">
    <location>
        <begin position="255"/>
        <end position="268"/>
    </location>
</feature>
<evidence type="ECO:0000313" key="3">
    <source>
        <dbReference type="Proteomes" id="UP001293593"/>
    </source>
</evidence>
<sequence length="461" mass="52908">MVYSYTPAYYSTIQDSITSLCKTILPFSFKKRCLPASELKQSKLQSDNLKWQQDSFHHILNLMGLHKEGIVAEYEVVAFRTNLLEKLIASPPDHEHPVVLRDKLLFLQELLYAKCISEEEYHSSKRPLLQRLAVQGAEIEARDVIVSGSKESSEEEWSVIDLKDEQSLVNKENVNSKNKSKNIKGASSVFSFVPAYKPGKKKTEKSIFESPSLGMDSKGKKQSSILMEESGPPESMKEESSVSEKLKRKPFKSLFQKEQRDGGPEATKKHQWGFEGFKKWKKSESEDETPSSQATIRTLGEGPDTKLIKKKLHSDGSPSDFFIDKVLGEKIKKELSRIQTELSTTNPSLQFSNDQMEEISTKLPVDKAELKNYFPKSWCDKYGDVVLEVVKKEFKEHVGEMEIKRSNARERHRTNSKRWTNTFDEEGENFHPNLFANHHQDHNNNPFRSSNINPFSHSKWN</sequence>
<dbReference type="Gene3D" id="1.10.150.80">
    <property type="entry name" value="HRDC domain"/>
    <property type="match status" value="1"/>
</dbReference>
<proteinExistence type="predicted"/>
<keyword evidence="3" id="KW-1185">Reference proteome</keyword>
<accession>A0AAE1JB76</accession>
<dbReference type="Proteomes" id="UP001293593">
    <property type="component" value="Unassembled WGS sequence"/>
</dbReference>
<feature type="compositionally biased region" description="Basic and acidic residues" evidence="1">
    <location>
        <begin position="235"/>
        <end position="245"/>
    </location>
</feature>
<reference evidence="2" key="1">
    <citation type="submission" date="2023-10" db="EMBL/GenBank/DDBJ databases">
        <title>Chromosome-level genome of the transformable northern wattle, Acacia crassicarpa.</title>
        <authorList>
            <person name="Massaro I."/>
            <person name="Sinha N.R."/>
            <person name="Poethig S."/>
            <person name="Leichty A.R."/>
        </authorList>
    </citation>
    <scope>NUCLEOTIDE SEQUENCE</scope>
    <source>
        <strain evidence="2">Acra3RX</strain>
        <tissue evidence="2">Leaf</tissue>
    </source>
</reference>
<organism evidence="2 3">
    <name type="scientific">Acacia crassicarpa</name>
    <name type="common">northern wattle</name>
    <dbReference type="NCBI Taxonomy" id="499986"/>
    <lineage>
        <taxon>Eukaryota</taxon>
        <taxon>Viridiplantae</taxon>
        <taxon>Streptophyta</taxon>
        <taxon>Embryophyta</taxon>
        <taxon>Tracheophyta</taxon>
        <taxon>Spermatophyta</taxon>
        <taxon>Magnoliopsida</taxon>
        <taxon>eudicotyledons</taxon>
        <taxon>Gunneridae</taxon>
        <taxon>Pentapetalae</taxon>
        <taxon>rosids</taxon>
        <taxon>fabids</taxon>
        <taxon>Fabales</taxon>
        <taxon>Fabaceae</taxon>
        <taxon>Caesalpinioideae</taxon>
        <taxon>mimosoid clade</taxon>
        <taxon>Acacieae</taxon>
        <taxon>Acacia</taxon>
    </lineage>
</organism>
<comment type="caution">
    <text evidence="2">The sequence shown here is derived from an EMBL/GenBank/DDBJ whole genome shotgun (WGS) entry which is preliminary data.</text>
</comment>